<dbReference type="Pfam" id="PF00015">
    <property type="entry name" value="MCPsignal"/>
    <property type="match status" value="1"/>
</dbReference>
<comment type="subcellular location">
    <subcellularLocation>
        <location evidence="1">Membrane</location>
    </subcellularLocation>
</comment>
<dbReference type="PROSITE" id="PS50111">
    <property type="entry name" value="CHEMOTAXIS_TRANSDUC_2"/>
    <property type="match status" value="1"/>
</dbReference>
<dbReference type="PROSITE" id="PS50885">
    <property type="entry name" value="HAMP"/>
    <property type="match status" value="1"/>
</dbReference>
<feature type="region of interest" description="Disordered" evidence="5">
    <location>
        <begin position="539"/>
        <end position="594"/>
    </location>
</feature>
<evidence type="ECO:0000256" key="5">
    <source>
        <dbReference type="SAM" id="MobiDB-lite"/>
    </source>
</evidence>
<dbReference type="EMBL" id="JAVIZN010000002">
    <property type="protein sequence ID" value="MDR6206058.1"/>
    <property type="molecule type" value="Genomic_DNA"/>
</dbReference>
<evidence type="ECO:0000259" key="8">
    <source>
        <dbReference type="PROSITE" id="PS50885"/>
    </source>
</evidence>
<dbReference type="PANTHER" id="PTHR43531">
    <property type="entry name" value="PROTEIN ICFG"/>
    <property type="match status" value="1"/>
</dbReference>
<proteinExistence type="inferred from homology"/>
<gene>
    <name evidence="9" type="ORF">QF025_004778</name>
</gene>
<dbReference type="GO" id="GO:0006935">
    <property type="term" value="P:chemotaxis"/>
    <property type="evidence" value="ECO:0007669"/>
    <property type="project" value="UniProtKB-ARBA"/>
</dbReference>
<name>A0ABD5CM37_9BURK</name>
<dbReference type="GO" id="GO:0007165">
    <property type="term" value="P:signal transduction"/>
    <property type="evidence" value="ECO:0007669"/>
    <property type="project" value="UniProtKB-KW"/>
</dbReference>
<dbReference type="PRINTS" id="PR00260">
    <property type="entry name" value="CHEMTRNSDUCR"/>
</dbReference>
<keyword evidence="2" id="KW-0488">Methylation</keyword>
<dbReference type="AlphaFoldDB" id="A0ABD5CM37"/>
<organism evidence="9 10">
    <name type="scientific">Paraburkholderia graminis</name>
    <dbReference type="NCBI Taxonomy" id="60548"/>
    <lineage>
        <taxon>Bacteria</taxon>
        <taxon>Pseudomonadati</taxon>
        <taxon>Pseudomonadota</taxon>
        <taxon>Betaproteobacteria</taxon>
        <taxon>Burkholderiales</taxon>
        <taxon>Burkholderiaceae</taxon>
        <taxon>Paraburkholderia</taxon>
    </lineage>
</organism>
<dbReference type="CDD" id="cd11386">
    <property type="entry name" value="MCP_signal"/>
    <property type="match status" value="1"/>
</dbReference>
<feature type="compositionally biased region" description="Low complexity" evidence="5">
    <location>
        <begin position="567"/>
        <end position="576"/>
    </location>
</feature>
<keyword evidence="6" id="KW-0812">Transmembrane</keyword>
<dbReference type="Pfam" id="PF12729">
    <property type="entry name" value="4HB_MCP_1"/>
    <property type="match status" value="1"/>
</dbReference>
<evidence type="ECO:0000256" key="3">
    <source>
        <dbReference type="ARBA" id="ARBA00029447"/>
    </source>
</evidence>
<evidence type="ECO:0000259" key="7">
    <source>
        <dbReference type="PROSITE" id="PS50111"/>
    </source>
</evidence>
<dbReference type="InterPro" id="IPR003660">
    <property type="entry name" value="HAMP_dom"/>
</dbReference>
<evidence type="ECO:0000256" key="2">
    <source>
        <dbReference type="ARBA" id="ARBA00022481"/>
    </source>
</evidence>
<accession>A0ABD5CM37</accession>
<evidence type="ECO:0000256" key="6">
    <source>
        <dbReference type="SAM" id="Phobius"/>
    </source>
</evidence>
<feature type="domain" description="Methyl-accepting transducer" evidence="7">
    <location>
        <begin position="275"/>
        <end position="504"/>
    </location>
</feature>
<evidence type="ECO:0000256" key="1">
    <source>
        <dbReference type="ARBA" id="ARBA00004370"/>
    </source>
</evidence>
<dbReference type="InterPro" id="IPR051310">
    <property type="entry name" value="MCP_chemotaxis"/>
</dbReference>
<keyword evidence="4" id="KW-0807">Transducer</keyword>
<feature type="transmembrane region" description="Helical" evidence="6">
    <location>
        <begin position="194"/>
        <end position="213"/>
    </location>
</feature>
<keyword evidence="6" id="KW-0472">Membrane</keyword>
<dbReference type="InterPro" id="IPR047347">
    <property type="entry name" value="YvaQ-like_sensor"/>
</dbReference>
<evidence type="ECO:0000256" key="4">
    <source>
        <dbReference type="PROSITE-ProRule" id="PRU00284"/>
    </source>
</evidence>
<dbReference type="FunFam" id="1.10.287.950:FF:000001">
    <property type="entry name" value="Methyl-accepting chemotaxis sensory transducer"/>
    <property type="match status" value="1"/>
</dbReference>
<dbReference type="InterPro" id="IPR004089">
    <property type="entry name" value="MCPsignal_dom"/>
</dbReference>
<dbReference type="SUPFAM" id="SSF58104">
    <property type="entry name" value="Methyl-accepting chemotaxis protein (MCP) signaling domain"/>
    <property type="match status" value="1"/>
</dbReference>
<keyword evidence="6" id="KW-1133">Transmembrane helix</keyword>
<protein>
    <submittedName>
        <fullName evidence="9">Methyl-accepting chemotaxis protein</fullName>
    </submittedName>
</protein>
<evidence type="ECO:0000313" key="10">
    <source>
        <dbReference type="Proteomes" id="UP001245184"/>
    </source>
</evidence>
<sequence>MKNMKVSTRLQTGFGLLTALLLVLAGIALFGLSELNDSLDGIARVNNEETRLANELRASIQDRAIAIRNLALITEPRDLAQEADRIKKQDQNYADAYQQLTRLFAQEPATTSVERSLIEQLKQDEAAAMPPLRKAMDLALSQNAALATQELLQNARPPQRAWLARATELARVEDEQNKEAQLSAFATYSTVRTMISVIAAIAFLLGVATAALISRSILRQLGGEPRAAQEMAAQIAEGNLTVRVQVAAGDRSSLMASLEAMREKLTTIVSGIKTSAESISVAAGEIAQGNQDLSQRTEEQAASLQQTAASMEELTSTVRNNTDNARQGSTLAAAASTTAASGGEVVHQVVSTMRDISSSSTKVTEIISVIEAIAFQTNILALNAAVEAARAGEDGRGFAVVAGEVRTLAQRSATAAKEIKELIEASASHVASGSQLVENAGQTMSEVVRSVQQVTDIMGEIASASSEQTKGIEQVNVAVTQMDEVTQQNAALVEQATAAAQAMADQAESLRSAVSVFRVDAAGHSGQGAMRTGVAMSARGATPPEKTAVPGAKSKAISATARKALPSSSSSSSSSSHFKERELQTAGAENWETF</sequence>
<dbReference type="PANTHER" id="PTHR43531:SF14">
    <property type="entry name" value="METHYL-ACCEPTING CHEMOTAXIS PROTEIN I-RELATED"/>
    <property type="match status" value="1"/>
</dbReference>
<comment type="caution">
    <text evidence="9">The sequence shown here is derived from an EMBL/GenBank/DDBJ whole genome shotgun (WGS) entry which is preliminary data.</text>
</comment>
<dbReference type="RefSeq" id="WP_035569435.1">
    <property type="nucleotide sequence ID" value="NZ_ATXV01000001.1"/>
</dbReference>
<comment type="similarity">
    <text evidence="3">Belongs to the methyl-accepting chemotaxis (MCP) protein family.</text>
</comment>
<dbReference type="InterPro" id="IPR024478">
    <property type="entry name" value="HlyB_4HB_MCP"/>
</dbReference>
<dbReference type="Gene3D" id="1.10.287.950">
    <property type="entry name" value="Methyl-accepting chemotaxis protein"/>
    <property type="match status" value="1"/>
</dbReference>
<feature type="domain" description="HAMP" evidence="8">
    <location>
        <begin position="226"/>
        <end position="270"/>
    </location>
</feature>
<dbReference type="SMART" id="SM00283">
    <property type="entry name" value="MA"/>
    <property type="match status" value="1"/>
</dbReference>
<reference evidence="9 10" key="1">
    <citation type="submission" date="2023-08" db="EMBL/GenBank/DDBJ databases">
        <title>Genome sequencing of plant associated microbes to promote plant fitness in Sorghum bicolor and Oryza sativa.</title>
        <authorList>
            <person name="Coleman-Derr D."/>
        </authorList>
    </citation>
    <scope>NUCLEOTIDE SEQUENCE [LARGE SCALE GENOMIC DNA]</scope>
    <source>
        <strain evidence="9 10">SLBN-33</strain>
    </source>
</reference>
<dbReference type="InterPro" id="IPR004090">
    <property type="entry name" value="Chemotax_Me-accpt_rcpt"/>
</dbReference>
<evidence type="ECO:0000313" key="9">
    <source>
        <dbReference type="EMBL" id="MDR6206058.1"/>
    </source>
</evidence>
<dbReference type="CDD" id="cd19411">
    <property type="entry name" value="MCP2201-like_sensor"/>
    <property type="match status" value="1"/>
</dbReference>
<dbReference type="GO" id="GO:0016020">
    <property type="term" value="C:membrane"/>
    <property type="evidence" value="ECO:0007669"/>
    <property type="project" value="UniProtKB-SubCell"/>
</dbReference>
<dbReference type="Proteomes" id="UP001245184">
    <property type="component" value="Unassembled WGS sequence"/>
</dbReference>